<evidence type="ECO:0000313" key="9">
    <source>
        <dbReference type="Proteomes" id="UP000655225"/>
    </source>
</evidence>
<dbReference type="InterPro" id="IPR024709">
    <property type="entry name" value="FucosylTrfase_pln"/>
</dbReference>
<feature type="compositionally biased region" description="Acidic residues" evidence="7">
    <location>
        <begin position="601"/>
        <end position="622"/>
    </location>
</feature>
<dbReference type="GO" id="GO:0006004">
    <property type="term" value="P:fucose metabolic process"/>
    <property type="evidence" value="ECO:0007669"/>
    <property type="project" value="UniProtKB-KW"/>
</dbReference>
<dbReference type="InterPro" id="IPR019378">
    <property type="entry name" value="GDP-Fuc_O-FucTrfase"/>
</dbReference>
<evidence type="ECO:0000256" key="5">
    <source>
        <dbReference type="ARBA" id="ARBA00023277"/>
    </source>
</evidence>
<comment type="similarity">
    <text evidence="1">Belongs to the glycosyltransferase GT106 family.</text>
</comment>
<dbReference type="GO" id="GO:0016757">
    <property type="term" value="F:glycosyltransferase activity"/>
    <property type="evidence" value="ECO:0007669"/>
    <property type="project" value="UniProtKB-KW"/>
</dbReference>
<gene>
    <name evidence="8" type="ORF">HHK36_008786</name>
</gene>
<evidence type="ECO:0000313" key="8">
    <source>
        <dbReference type="EMBL" id="KAF8406695.1"/>
    </source>
</evidence>
<evidence type="ECO:0000256" key="1">
    <source>
        <dbReference type="ARBA" id="ARBA00007737"/>
    </source>
</evidence>
<dbReference type="EMBL" id="JABCRI010000005">
    <property type="protein sequence ID" value="KAF8406695.1"/>
    <property type="molecule type" value="Genomic_DNA"/>
</dbReference>
<proteinExistence type="inferred from homology"/>
<dbReference type="OrthoDB" id="1882547at2759"/>
<keyword evidence="9" id="KW-1185">Reference proteome</keyword>
<comment type="caution">
    <text evidence="8">The sequence shown here is derived from an EMBL/GenBank/DDBJ whole genome shotgun (WGS) entry which is preliminary data.</text>
</comment>
<dbReference type="Proteomes" id="UP000655225">
    <property type="component" value="Unassembled WGS sequence"/>
</dbReference>
<accession>A0A834ZJ77</accession>
<sequence>MLSPESLDKIVADFIVEGTWELVGLRGYLPEALAHEIICLLVGLDLLLEDKAIWGLNSFGKFSTKFAYDFLSDMNCQPAIQFEWKFNNGVEVQTNAIPGEVFRVPVRIGGGSLGHDLWSSRLSKFYYGCSNASNKFASACLFSLAFLLVGSAEANTHPNRYLMIATSGGLNQQRTGITDAVVAAHILNATLVVPKLDQKSFWKDVSNFTEIFDVDWFISFLSKDVKIIKQLPKKGGKVVPSYTMRVPRKCNARCYQNRVLPVLLKRHAVQLTKFDYRLANKLETDLQKLRCRVNYHALRFTDTILGMGKKLVQRMRMKSRHFIALHLRFEPDMLAFSGCYYGGGEKERIELGAIRKRWKNLHISNPEKERRHGKCPLTPEEVGLMLRALGFGSDVHIYVASGEVYGGEETLAPLKELFPNFYSKETIANKNELTPFSSFSSRMAALDFIVCDESDVFVTNNNGNMARMLAGRRYAVCHLAFLQRLRVKLVTDCSHASVHCRRYFGHKLTIRPNAKKLYRSFLTRDNMTWEAFASRVRTHQRGFMGEPNEIRPGRGEFYENPSSCICEDSESKVKGNSGLQPKTKGGHTNGKEYNASKDVEATDDQFIDDEPDWSDQDYEENQNDPQDKGLSGGTNLDYDPFLKSEEPELEEMLSD</sequence>
<evidence type="ECO:0000256" key="4">
    <source>
        <dbReference type="ARBA" id="ARBA00023253"/>
    </source>
</evidence>
<evidence type="ECO:0000256" key="7">
    <source>
        <dbReference type="SAM" id="MobiDB-lite"/>
    </source>
</evidence>
<dbReference type="PANTHER" id="PTHR31818:SF1">
    <property type="entry name" value="O-FUCOSYLTRANSFERASE 16"/>
    <property type="match status" value="1"/>
</dbReference>
<name>A0A834ZJ77_TETSI</name>
<keyword evidence="3" id="KW-0808">Transferase</keyword>
<reference evidence="8 9" key="1">
    <citation type="submission" date="2020-04" db="EMBL/GenBank/DDBJ databases">
        <title>Plant Genome Project.</title>
        <authorList>
            <person name="Zhang R.-G."/>
        </authorList>
    </citation>
    <scope>NUCLEOTIDE SEQUENCE [LARGE SCALE GENOMIC DNA]</scope>
    <source>
        <strain evidence="8">YNK0</strain>
        <tissue evidence="8">Leaf</tissue>
    </source>
</reference>
<evidence type="ECO:0000256" key="6">
    <source>
        <dbReference type="ARBA" id="ARBA00030350"/>
    </source>
</evidence>
<dbReference type="AlphaFoldDB" id="A0A834ZJ77"/>
<dbReference type="PANTHER" id="PTHR31818">
    <property type="entry name" value="O-FUCOSYLTRANSFERASE 16"/>
    <property type="match status" value="1"/>
</dbReference>
<feature type="region of interest" description="Disordered" evidence="7">
    <location>
        <begin position="568"/>
        <end position="655"/>
    </location>
</feature>
<dbReference type="OMA" id="PHSMRVP"/>
<organism evidence="8 9">
    <name type="scientific">Tetracentron sinense</name>
    <name type="common">Spur-leaf</name>
    <dbReference type="NCBI Taxonomy" id="13715"/>
    <lineage>
        <taxon>Eukaryota</taxon>
        <taxon>Viridiplantae</taxon>
        <taxon>Streptophyta</taxon>
        <taxon>Embryophyta</taxon>
        <taxon>Tracheophyta</taxon>
        <taxon>Spermatophyta</taxon>
        <taxon>Magnoliopsida</taxon>
        <taxon>Trochodendrales</taxon>
        <taxon>Trochodendraceae</taxon>
        <taxon>Tetracentron</taxon>
    </lineage>
</organism>
<keyword evidence="4" id="KW-0294">Fucose metabolism</keyword>
<dbReference type="CDD" id="cd11299">
    <property type="entry name" value="O-FucT_plant"/>
    <property type="match status" value="1"/>
</dbReference>
<keyword evidence="2" id="KW-0328">Glycosyltransferase</keyword>
<evidence type="ECO:0000256" key="3">
    <source>
        <dbReference type="ARBA" id="ARBA00022679"/>
    </source>
</evidence>
<keyword evidence="5" id="KW-0119">Carbohydrate metabolism</keyword>
<dbReference type="Pfam" id="PF10250">
    <property type="entry name" value="O-FucT"/>
    <property type="match status" value="1"/>
</dbReference>
<evidence type="ECO:0000256" key="2">
    <source>
        <dbReference type="ARBA" id="ARBA00022676"/>
    </source>
</evidence>
<protein>
    <recommendedName>
        <fullName evidence="6">O-fucosyltransferase family protein</fullName>
    </recommendedName>
</protein>